<accession>A0ABN9XHA6</accession>
<evidence type="ECO:0000256" key="2">
    <source>
        <dbReference type="SAM" id="MobiDB-lite"/>
    </source>
</evidence>
<dbReference type="EMBL" id="CAUYUJ010020548">
    <property type="protein sequence ID" value="CAK0899083.1"/>
    <property type="molecule type" value="Genomic_DNA"/>
</dbReference>
<feature type="region of interest" description="Disordered" evidence="2">
    <location>
        <begin position="781"/>
        <end position="817"/>
    </location>
</feature>
<keyword evidence="4" id="KW-1185">Reference proteome</keyword>
<gene>
    <name evidence="3" type="ORF">PCOR1329_LOCUS76690</name>
</gene>
<feature type="coiled-coil region" evidence="1">
    <location>
        <begin position="659"/>
        <end position="712"/>
    </location>
</feature>
<reference evidence="3" key="1">
    <citation type="submission" date="2023-10" db="EMBL/GenBank/DDBJ databases">
        <authorList>
            <person name="Chen Y."/>
            <person name="Shah S."/>
            <person name="Dougan E. K."/>
            <person name="Thang M."/>
            <person name="Chan C."/>
        </authorList>
    </citation>
    <scope>NUCLEOTIDE SEQUENCE [LARGE SCALE GENOMIC DNA]</scope>
</reference>
<evidence type="ECO:0000313" key="3">
    <source>
        <dbReference type="EMBL" id="CAK0899083.1"/>
    </source>
</evidence>
<feature type="compositionally biased region" description="Gly residues" evidence="2">
    <location>
        <begin position="497"/>
        <end position="506"/>
    </location>
</feature>
<keyword evidence="1" id="KW-0175">Coiled coil</keyword>
<evidence type="ECO:0000256" key="1">
    <source>
        <dbReference type="SAM" id="Coils"/>
    </source>
</evidence>
<dbReference type="PANTHER" id="PTHR21574:SF0">
    <property type="entry name" value="CENTROSOMAL PROTEIN OF 120 KDA"/>
    <property type="match status" value="1"/>
</dbReference>
<feature type="compositionally biased region" description="Low complexity" evidence="2">
    <location>
        <begin position="486"/>
        <end position="496"/>
    </location>
</feature>
<proteinExistence type="predicted"/>
<sequence>MLVLALPLLRPIEIAGHLWQHQRLYLRLPAAHGRGGPGRHLAVQLSEVLDPYAVDPASGAASFSAALFEDAAEAAGQAVTVRVDLEASEGPPAVGFELRLRAAEGSSELVARAAREGGRAQGLCVRCCCAELPLQGGEVRHWLPLAETWAEARQALEELDCCLQVPLRGSADCAELPVDLSELARAAGDAARPEAPALAVAEAAASSSVVPSLGEPIVLSASLARCGGASAPAAAEAGATAPELGGGVAFPRLWRISVEVKSIRLLARTANCFVVYAYAPFAQPRPFRTSPPTLARKNETVYLPHSFAAYTRTATAQQMQGWFGEPLRLEVWHRDAYRKDALLGFADATLAAVLAQPVQMSASMPSMVRGFRVVDQACAVLNAGEAGPARAGSLRVLCFLEDLGPADAPAQRRAAADALLQAPGAAPATPRRDAPVDSAVAGAAAADAVGVEPGARGAAAPARPIAPAGSAPASAAAAGAAVGSQPGVRGAAAAPSGRGGAGGAGWGEAEWSAPPAAAPPPEGFTTYELELWRRAEEGKFRALLADEEAAMRGRVEEEFRQRERARAAEFERRKGTIRGIEAEVRRALQDLQRRRAAVAEEEARHSDTVDGAQRAACARVQEAEAAARERDASEQRELELAQGRTRLAEGRAAAVQGSAAAARQRAVDLEAELEDVRRRISAAPAAQARRDLEAVQLKLQEQRLRAGRLQQSRDHFRARAEELCRQLPAAAPAQAAAPPRVAGAAAATGGADLASLAAGSFGIAEALQKIQEELAVLAERWEESPHQPPPLRGSHGAPPALPRSPPTTATGRVGSPPLGWLLAQRQELLQSGLYGEADAVVRAIDAKIAEAR</sequence>
<name>A0ABN9XHA6_9DINO</name>
<evidence type="ECO:0008006" key="5">
    <source>
        <dbReference type="Google" id="ProtNLM"/>
    </source>
</evidence>
<dbReference type="InterPro" id="IPR039893">
    <property type="entry name" value="CEP120-like"/>
</dbReference>
<protein>
    <recommendedName>
        <fullName evidence="5">Centrosomal protein of 120 kDa</fullName>
    </recommendedName>
</protein>
<organism evidence="3 4">
    <name type="scientific">Prorocentrum cordatum</name>
    <dbReference type="NCBI Taxonomy" id="2364126"/>
    <lineage>
        <taxon>Eukaryota</taxon>
        <taxon>Sar</taxon>
        <taxon>Alveolata</taxon>
        <taxon>Dinophyceae</taxon>
        <taxon>Prorocentrales</taxon>
        <taxon>Prorocentraceae</taxon>
        <taxon>Prorocentrum</taxon>
    </lineage>
</organism>
<feature type="region of interest" description="Disordered" evidence="2">
    <location>
        <begin position="486"/>
        <end position="522"/>
    </location>
</feature>
<evidence type="ECO:0000313" key="4">
    <source>
        <dbReference type="Proteomes" id="UP001189429"/>
    </source>
</evidence>
<dbReference type="Proteomes" id="UP001189429">
    <property type="component" value="Unassembled WGS sequence"/>
</dbReference>
<comment type="caution">
    <text evidence="3">The sequence shown here is derived from an EMBL/GenBank/DDBJ whole genome shotgun (WGS) entry which is preliminary data.</text>
</comment>
<dbReference type="PANTHER" id="PTHR21574">
    <property type="entry name" value="CENTROSOMAL PROTEIN OF 120 KDA"/>
    <property type="match status" value="1"/>
</dbReference>